<feature type="transmembrane region" description="Helical" evidence="6">
    <location>
        <begin position="207"/>
        <end position="234"/>
    </location>
</feature>
<dbReference type="InterPro" id="IPR036640">
    <property type="entry name" value="ABC1_TM_sf"/>
</dbReference>
<dbReference type="PANTHER" id="PTHR24222">
    <property type="entry name" value="ABC TRANSPORTER B FAMILY"/>
    <property type="match status" value="1"/>
</dbReference>
<reference evidence="9" key="1">
    <citation type="journal article" date="2023" name="Proc. Natl. Acad. Sci. U.S.A.">
        <title>Genomic and structural basis for evolution of tropane alkaloid biosynthesis.</title>
        <authorList>
            <person name="Wanga Y.-J."/>
            <person name="Taina T."/>
            <person name="Yua J.-Y."/>
            <person name="Lia J."/>
            <person name="Xua B."/>
            <person name="Chenc J."/>
            <person name="D'Auriad J.C."/>
            <person name="Huanga J.-P."/>
            <person name="Huanga S.-X."/>
        </authorList>
    </citation>
    <scope>NUCLEOTIDE SEQUENCE [LARGE SCALE GENOMIC DNA]</scope>
    <source>
        <strain evidence="9">cv. KIB-2019</strain>
    </source>
</reference>
<dbReference type="CDD" id="cd18577">
    <property type="entry name" value="ABC_6TM_Pgp_ABCB1_D1_like"/>
    <property type="match status" value="1"/>
</dbReference>
<dbReference type="Pfam" id="PF00005">
    <property type="entry name" value="ABC_tran"/>
    <property type="match status" value="1"/>
</dbReference>
<name>A0A9Q1RK22_9SOLA</name>
<dbReference type="Proteomes" id="UP001152561">
    <property type="component" value="Unassembled WGS sequence"/>
</dbReference>
<dbReference type="InterPro" id="IPR027417">
    <property type="entry name" value="P-loop_NTPase"/>
</dbReference>
<dbReference type="Pfam" id="PF00664">
    <property type="entry name" value="ABC_membrane"/>
    <property type="match status" value="1"/>
</dbReference>
<evidence type="ECO:0000313" key="8">
    <source>
        <dbReference type="EMBL" id="KAJ8559786.1"/>
    </source>
</evidence>
<dbReference type="Gene3D" id="1.20.1560.10">
    <property type="entry name" value="ABC transporter type 1, transmembrane domain"/>
    <property type="match status" value="2"/>
</dbReference>
<evidence type="ECO:0000256" key="4">
    <source>
        <dbReference type="ARBA" id="ARBA00023136"/>
    </source>
</evidence>
<feature type="transmembrane region" description="Helical" evidence="6">
    <location>
        <begin position="44"/>
        <end position="63"/>
    </location>
</feature>
<evidence type="ECO:0000256" key="6">
    <source>
        <dbReference type="SAM" id="Phobius"/>
    </source>
</evidence>
<dbReference type="InterPro" id="IPR039421">
    <property type="entry name" value="Type_1_exporter"/>
</dbReference>
<evidence type="ECO:0000256" key="5">
    <source>
        <dbReference type="SAM" id="MobiDB-lite"/>
    </source>
</evidence>
<keyword evidence="9" id="KW-1185">Reference proteome</keyword>
<evidence type="ECO:0000313" key="9">
    <source>
        <dbReference type="Proteomes" id="UP001152561"/>
    </source>
</evidence>
<feature type="transmembrane region" description="Helical" evidence="6">
    <location>
        <begin position="246"/>
        <end position="264"/>
    </location>
</feature>
<evidence type="ECO:0000259" key="7">
    <source>
        <dbReference type="PROSITE" id="PS50929"/>
    </source>
</evidence>
<keyword evidence="3 6" id="KW-1133">Transmembrane helix</keyword>
<feature type="domain" description="ABC transmembrane type-1" evidence="7">
    <location>
        <begin position="51"/>
        <end position="184"/>
    </location>
</feature>
<dbReference type="GO" id="GO:0005886">
    <property type="term" value="C:plasma membrane"/>
    <property type="evidence" value="ECO:0007669"/>
    <property type="project" value="TreeGrafter"/>
</dbReference>
<organism evidence="8 9">
    <name type="scientific">Anisodus acutangulus</name>
    <dbReference type="NCBI Taxonomy" id="402998"/>
    <lineage>
        <taxon>Eukaryota</taxon>
        <taxon>Viridiplantae</taxon>
        <taxon>Streptophyta</taxon>
        <taxon>Embryophyta</taxon>
        <taxon>Tracheophyta</taxon>
        <taxon>Spermatophyta</taxon>
        <taxon>Magnoliopsida</taxon>
        <taxon>eudicotyledons</taxon>
        <taxon>Gunneridae</taxon>
        <taxon>Pentapetalae</taxon>
        <taxon>asterids</taxon>
        <taxon>lamiids</taxon>
        <taxon>Solanales</taxon>
        <taxon>Solanaceae</taxon>
        <taxon>Solanoideae</taxon>
        <taxon>Hyoscyameae</taxon>
        <taxon>Anisodus</taxon>
    </lineage>
</organism>
<comment type="caution">
    <text evidence="8">The sequence shown here is derived from an EMBL/GenBank/DDBJ whole genome shotgun (WGS) entry which is preliminary data.</text>
</comment>
<feature type="compositionally biased region" description="Basic and acidic residues" evidence="5">
    <location>
        <begin position="7"/>
        <end position="26"/>
    </location>
</feature>
<dbReference type="PROSITE" id="PS50929">
    <property type="entry name" value="ABC_TM1F"/>
    <property type="match status" value="2"/>
</dbReference>
<dbReference type="GO" id="GO:0016887">
    <property type="term" value="F:ATP hydrolysis activity"/>
    <property type="evidence" value="ECO:0007669"/>
    <property type="project" value="InterPro"/>
</dbReference>
<keyword evidence="2 6" id="KW-0812">Transmembrane</keyword>
<dbReference type="GO" id="GO:0005524">
    <property type="term" value="F:ATP binding"/>
    <property type="evidence" value="ECO:0007669"/>
    <property type="project" value="InterPro"/>
</dbReference>
<gene>
    <name evidence="8" type="ORF">K7X08_003844</name>
</gene>
<dbReference type="SUPFAM" id="SSF90123">
    <property type="entry name" value="ABC transporter transmembrane region"/>
    <property type="match status" value="1"/>
</dbReference>
<proteinExistence type="predicted"/>
<feature type="domain" description="ABC transmembrane type-1" evidence="7">
    <location>
        <begin position="185"/>
        <end position="272"/>
    </location>
</feature>
<evidence type="ECO:0000256" key="3">
    <source>
        <dbReference type="ARBA" id="ARBA00022989"/>
    </source>
</evidence>
<evidence type="ECO:0000256" key="2">
    <source>
        <dbReference type="ARBA" id="ARBA00022692"/>
    </source>
</evidence>
<comment type="subcellular location">
    <subcellularLocation>
        <location evidence="1">Membrane</location>
        <topology evidence="1">Multi-pass membrane protein</topology>
    </subcellularLocation>
</comment>
<dbReference type="GO" id="GO:0140359">
    <property type="term" value="F:ABC-type transporter activity"/>
    <property type="evidence" value="ECO:0007669"/>
    <property type="project" value="InterPro"/>
</dbReference>
<evidence type="ECO:0000256" key="1">
    <source>
        <dbReference type="ARBA" id="ARBA00004141"/>
    </source>
</evidence>
<keyword evidence="4 6" id="KW-0472">Membrane</keyword>
<dbReference type="SUPFAM" id="SSF52540">
    <property type="entry name" value="P-loop containing nucleoside triphosphate hydrolases"/>
    <property type="match status" value="1"/>
</dbReference>
<feature type="region of interest" description="Disordered" evidence="5">
    <location>
        <begin position="1"/>
        <end position="26"/>
    </location>
</feature>
<dbReference type="InterPro" id="IPR011527">
    <property type="entry name" value="ABC1_TM_dom"/>
</dbReference>
<dbReference type="InterPro" id="IPR003439">
    <property type="entry name" value="ABC_transporter-like_ATP-bd"/>
</dbReference>
<sequence>MAQVREAIGDHDEQREKTEDEDNAMKKATSETLPFHKLLSEADALDWTLMALGTLGSIVHGLAQPVGYLLLGKALDAFGNNIDDTAAMVRALKKVVPYVWYMAFATFPAGVLEIGCWMYASQRQVARLRLKFLSAVLRQDIGAFDTELTSGKVLTGISNHMSLIQDTIGEKTISQIRTVFAFVGENLSIKSFSDCIERQLRISKKEAFIKGLGTGMFQTITFTSWALIVWVGAVVVAAKRSSGGDVIAAVMSILFGAISLTYAAPDIQIFNQAKAAGKEVFQMIDRKPKKNAYSRSMTFEVINGDIEIQDVHFSYPSRQEKLILQGFSLSIPAGKVVALVGSSGCGKSTIMSLLLRFYDPVRGWSYIHY</sequence>
<feature type="transmembrane region" description="Helical" evidence="6">
    <location>
        <begin position="98"/>
        <end position="120"/>
    </location>
</feature>
<dbReference type="OrthoDB" id="6500128at2759"/>
<protein>
    <recommendedName>
        <fullName evidence="7">ABC transmembrane type-1 domain-containing protein</fullName>
    </recommendedName>
</protein>
<dbReference type="AlphaFoldDB" id="A0A9Q1RK22"/>
<accession>A0A9Q1RK22</accession>
<dbReference type="EMBL" id="JAJAGQ010000006">
    <property type="protein sequence ID" value="KAJ8559786.1"/>
    <property type="molecule type" value="Genomic_DNA"/>
</dbReference>
<dbReference type="PANTHER" id="PTHR24222:SF83">
    <property type="entry name" value="ABC TRANSPORTER B FAMILY MEMBER 19"/>
    <property type="match status" value="1"/>
</dbReference>
<dbReference type="Gene3D" id="3.40.50.300">
    <property type="entry name" value="P-loop containing nucleotide triphosphate hydrolases"/>
    <property type="match status" value="1"/>
</dbReference>